<evidence type="ECO:0000313" key="1">
    <source>
        <dbReference type="EMBL" id="GJT60577.1"/>
    </source>
</evidence>
<name>A0ABQ5FDA4_9ASTR</name>
<sequence>MGARILDRLSYGDYLKWIYKVKSRRTGWNFEEKPPISTRGYIKRRKGIDLKSLLLWCEILETSPKAQGSNIVLRERPDNELLLKYGFDSCDLVDTSMVEKSKLDEDKEGKAMDLSHYHGTVHRGRWYSKDSSIALTAFVDADHAGCQDTCRNTSGSMQLLGDRFVSWSSKRSMHIDIQDFTLSRSIVENGLIKVYFVNTGKCSFGQTSSLKLLPKRIEFLITSWDMSMFYAEETLKKLADEVDE</sequence>
<evidence type="ECO:0000313" key="2">
    <source>
        <dbReference type="Proteomes" id="UP001151760"/>
    </source>
</evidence>
<comment type="caution">
    <text evidence="1">The sequence shown here is derived from an EMBL/GenBank/DDBJ whole genome shotgun (WGS) entry which is preliminary data.</text>
</comment>
<evidence type="ECO:0008006" key="3">
    <source>
        <dbReference type="Google" id="ProtNLM"/>
    </source>
</evidence>
<proteinExistence type="predicted"/>
<reference evidence="1" key="2">
    <citation type="submission" date="2022-01" db="EMBL/GenBank/DDBJ databases">
        <authorList>
            <person name="Yamashiro T."/>
            <person name="Shiraishi A."/>
            <person name="Satake H."/>
            <person name="Nakayama K."/>
        </authorList>
    </citation>
    <scope>NUCLEOTIDE SEQUENCE</scope>
</reference>
<reference evidence="1" key="1">
    <citation type="journal article" date="2022" name="Int. J. Mol. Sci.">
        <title>Draft Genome of Tanacetum Coccineum: Genomic Comparison of Closely Related Tanacetum-Family Plants.</title>
        <authorList>
            <person name="Yamashiro T."/>
            <person name="Shiraishi A."/>
            <person name="Nakayama K."/>
            <person name="Satake H."/>
        </authorList>
    </citation>
    <scope>NUCLEOTIDE SEQUENCE</scope>
</reference>
<protein>
    <recommendedName>
        <fullName evidence="3">Retrovirus-related Pol polyprotein from transposon TNT 1-94</fullName>
    </recommendedName>
</protein>
<dbReference type="Proteomes" id="UP001151760">
    <property type="component" value="Unassembled WGS sequence"/>
</dbReference>
<gene>
    <name evidence="1" type="ORF">Tco_1004110</name>
</gene>
<keyword evidence="2" id="KW-1185">Reference proteome</keyword>
<dbReference type="EMBL" id="BQNB010017212">
    <property type="protein sequence ID" value="GJT60577.1"/>
    <property type="molecule type" value="Genomic_DNA"/>
</dbReference>
<organism evidence="1 2">
    <name type="scientific">Tanacetum coccineum</name>
    <dbReference type="NCBI Taxonomy" id="301880"/>
    <lineage>
        <taxon>Eukaryota</taxon>
        <taxon>Viridiplantae</taxon>
        <taxon>Streptophyta</taxon>
        <taxon>Embryophyta</taxon>
        <taxon>Tracheophyta</taxon>
        <taxon>Spermatophyta</taxon>
        <taxon>Magnoliopsida</taxon>
        <taxon>eudicotyledons</taxon>
        <taxon>Gunneridae</taxon>
        <taxon>Pentapetalae</taxon>
        <taxon>asterids</taxon>
        <taxon>campanulids</taxon>
        <taxon>Asterales</taxon>
        <taxon>Asteraceae</taxon>
        <taxon>Asteroideae</taxon>
        <taxon>Anthemideae</taxon>
        <taxon>Anthemidinae</taxon>
        <taxon>Tanacetum</taxon>
    </lineage>
</organism>
<accession>A0ABQ5FDA4</accession>